<feature type="domain" description="Cysteinyl-tRNA ligase anticodon binding" evidence="2">
    <location>
        <begin position="171"/>
        <end position="226"/>
    </location>
</feature>
<dbReference type="InterPro" id="IPR056411">
    <property type="entry name" value="CysS_C"/>
</dbReference>
<dbReference type="OrthoDB" id="3267452at2"/>
<evidence type="ECO:0000259" key="3">
    <source>
        <dbReference type="Pfam" id="PF23494"/>
    </source>
</evidence>
<keyword evidence="1" id="KW-0472">Membrane</keyword>
<evidence type="ECO:0000313" key="4">
    <source>
        <dbReference type="EMBL" id="KAE8762275.1"/>
    </source>
</evidence>
<dbReference type="Proteomes" id="UP000451860">
    <property type="component" value="Unassembled WGS sequence"/>
</dbReference>
<dbReference type="RefSeq" id="WP_152359901.1">
    <property type="nucleotide sequence ID" value="NZ_WHJE01000206.1"/>
</dbReference>
<gene>
    <name evidence="4" type="ORF">GB883_20210</name>
</gene>
<dbReference type="AlphaFoldDB" id="A0A7J5UIR7"/>
<proteinExistence type="predicted"/>
<accession>A0A7J5UIR7</accession>
<feature type="transmembrane region" description="Helical" evidence="1">
    <location>
        <begin position="62"/>
        <end position="82"/>
    </location>
</feature>
<dbReference type="InterPro" id="IPR057798">
    <property type="entry name" value="PH_YqeB"/>
</dbReference>
<dbReference type="Pfam" id="PF23494">
    <property type="entry name" value="bPH_10"/>
    <property type="match status" value="1"/>
</dbReference>
<sequence>MLPSTTVRPPRGVRLALRLGYPLAGLLLFLAITLAVEAAAQASDSFDGILGRADHVGEPVALVVAGALGTLLGVVWSSSVLAEALRAQVGVRAITLTWDDARVSVPRTLVEDVVVGADVVLLGAGTVELARVRCDLDRPTLLTALTDHGYPTPRAEDPHEEVFTPWERTAQDLPRQERRLLGARAEALTDGAHGDAELLRRQLAARGVMVRDVHRPGRRARVQEWRVIPEAVPALSASAARDAART</sequence>
<keyword evidence="5" id="KW-1185">Reference proteome</keyword>
<keyword evidence="1" id="KW-0812">Transmembrane</keyword>
<reference evidence="4 5" key="1">
    <citation type="submission" date="2019-10" db="EMBL/GenBank/DDBJ databases">
        <title>Georgenia wutianyii sp. nov. and Georgenia yuyongxinii sp. nov. isolated from plateau pika (Ochotona curzoniae) in the Qinghai-Tibet plateau of China.</title>
        <authorList>
            <person name="Tian Z."/>
        </authorList>
    </citation>
    <scope>NUCLEOTIDE SEQUENCE [LARGE SCALE GENOMIC DNA]</scope>
    <source>
        <strain evidence="4 5">DSM 21501</strain>
    </source>
</reference>
<organism evidence="4 5">
    <name type="scientific">Georgenia thermotolerans</name>
    <dbReference type="NCBI Taxonomy" id="527326"/>
    <lineage>
        <taxon>Bacteria</taxon>
        <taxon>Bacillati</taxon>
        <taxon>Actinomycetota</taxon>
        <taxon>Actinomycetes</taxon>
        <taxon>Micrococcales</taxon>
        <taxon>Bogoriellaceae</taxon>
        <taxon>Georgenia</taxon>
    </lineage>
</organism>
<name>A0A7J5UIR7_9MICO</name>
<keyword evidence="1" id="KW-1133">Transmembrane helix</keyword>
<dbReference type="Pfam" id="PF23493">
    <property type="entry name" value="CysS_C"/>
    <property type="match status" value="1"/>
</dbReference>
<comment type="caution">
    <text evidence="4">The sequence shown here is derived from an EMBL/GenBank/DDBJ whole genome shotgun (WGS) entry which is preliminary data.</text>
</comment>
<feature type="domain" description="YqeB PH" evidence="3">
    <location>
        <begin position="5"/>
        <end position="152"/>
    </location>
</feature>
<evidence type="ECO:0000259" key="2">
    <source>
        <dbReference type="Pfam" id="PF23493"/>
    </source>
</evidence>
<dbReference type="EMBL" id="WHJE01000206">
    <property type="protein sequence ID" value="KAE8762275.1"/>
    <property type="molecule type" value="Genomic_DNA"/>
</dbReference>
<feature type="non-terminal residue" evidence="4">
    <location>
        <position position="246"/>
    </location>
</feature>
<evidence type="ECO:0000256" key="1">
    <source>
        <dbReference type="SAM" id="Phobius"/>
    </source>
</evidence>
<protein>
    <submittedName>
        <fullName evidence="4">Uncharacterized protein</fullName>
    </submittedName>
</protein>
<evidence type="ECO:0000313" key="5">
    <source>
        <dbReference type="Proteomes" id="UP000451860"/>
    </source>
</evidence>